<dbReference type="EMBL" id="JACYCD010000049">
    <property type="protein sequence ID" value="KAF8707617.1"/>
    <property type="molecule type" value="Genomic_DNA"/>
</dbReference>
<dbReference type="InterPro" id="IPR024983">
    <property type="entry name" value="CHAT_dom"/>
</dbReference>
<feature type="domain" description="CHAT" evidence="1">
    <location>
        <begin position="4"/>
        <end position="122"/>
    </location>
</feature>
<feature type="non-terminal residue" evidence="2">
    <location>
        <position position="1"/>
    </location>
</feature>
<evidence type="ECO:0000313" key="3">
    <source>
        <dbReference type="Proteomes" id="UP000602905"/>
    </source>
</evidence>
<reference evidence="2" key="1">
    <citation type="submission" date="2020-09" db="EMBL/GenBank/DDBJ databases">
        <title>Comparative genome analyses of four rice-infecting Rhizoctonia solani isolates reveal extensive enrichment of homogalacturonan modification genes.</title>
        <authorList>
            <person name="Lee D.-Y."/>
            <person name="Jeon J."/>
            <person name="Kim K.-T."/>
            <person name="Cheong K."/>
            <person name="Song H."/>
            <person name="Choi G."/>
            <person name="Ko J."/>
            <person name="Opiyo S.O."/>
            <person name="Zuo S."/>
            <person name="Madhav S."/>
            <person name="Lee Y.-H."/>
            <person name="Wang G.-L."/>
        </authorList>
    </citation>
    <scope>NUCLEOTIDE SEQUENCE</scope>
    <source>
        <strain evidence="2">AG1-IA WGL</strain>
    </source>
</reference>
<dbReference type="Proteomes" id="UP000602905">
    <property type="component" value="Unassembled WGS sequence"/>
</dbReference>
<organism evidence="2 3">
    <name type="scientific">Rhizoctonia solani</name>
    <dbReference type="NCBI Taxonomy" id="456999"/>
    <lineage>
        <taxon>Eukaryota</taxon>
        <taxon>Fungi</taxon>
        <taxon>Dikarya</taxon>
        <taxon>Basidiomycota</taxon>
        <taxon>Agaricomycotina</taxon>
        <taxon>Agaricomycetes</taxon>
        <taxon>Cantharellales</taxon>
        <taxon>Ceratobasidiaceae</taxon>
        <taxon>Rhizoctonia</taxon>
    </lineage>
</organism>
<evidence type="ECO:0000259" key="1">
    <source>
        <dbReference type="Pfam" id="PF12770"/>
    </source>
</evidence>
<evidence type="ECO:0000313" key="2">
    <source>
        <dbReference type="EMBL" id="KAF8707617.1"/>
    </source>
</evidence>
<sequence length="146" mass="16095">MEQHDRVHLACHAHRSDVDPTHGVFFLHDGVLNLTAINQRLFRHKGLAFLSACQTATGDERLPDEAVHLASAMLMAGYPSVIVTMWSVEGEDIPLIADRVYAQLMNDMKVGNGEAGKAPDHAVAELRDKVGENEFGRRVPYIHIGS</sequence>
<protein>
    <submittedName>
        <fullName evidence="2">TPR-like protein</fullName>
    </submittedName>
</protein>
<dbReference type="Pfam" id="PF12770">
    <property type="entry name" value="CHAT"/>
    <property type="match status" value="1"/>
</dbReference>
<gene>
    <name evidence="2" type="ORF">RHS03_04418</name>
</gene>
<accession>A0A8H7LV91</accession>
<dbReference type="OrthoDB" id="9991317at2759"/>
<dbReference type="AlphaFoldDB" id="A0A8H7LV91"/>
<proteinExistence type="predicted"/>
<name>A0A8H7LV91_9AGAM</name>
<comment type="caution">
    <text evidence="2">The sequence shown here is derived from an EMBL/GenBank/DDBJ whole genome shotgun (WGS) entry which is preliminary data.</text>
</comment>